<evidence type="ECO:0000313" key="1">
    <source>
        <dbReference type="EMBL" id="KAE9614637.1"/>
    </source>
</evidence>
<accession>A0A6A4QMF2</accession>
<gene>
    <name evidence="1" type="ORF">Lalb_Chr05g0230281</name>
</gene>
<reference evidence="2" key="1">
    <citation type="journal article" date="2020" name="Nat. Commun.">
        <title>Genome sequence of the cluster root forming white lupin.</title>
        <authorList>
            <person name="Hufnagel B."/>
            <person name="Marques A."/>
            <person name="Soriano A."/>
            <person name="Marques L."/>
            <person name="Divol F."/>
            <person name="Doumas P."/>
            <person name="Sallet E."/>
            <person name="Mancinotti D."/>
            <person name="Carrere S."/>
            <person name="Marande W."/>
            <person name="Arribat S."/>
            <person name="Keller J."/>
            <person name="Huneau C."/>
            <person name="Blein T."/>
            <person name="Aime D."/>
            <person name="Laguerre M."/>
            <person name="Taylor J."/>
            <person name="Schubert V."/>
            <person name="Nelson M."/>
            <person name="Geu-Flores F."/>
            <person name="Crespi M."/>
            <person name="Gallardo-Guerrero K."/>
            <person name="Delaux P.-M."/>
            <person name="Salse J."/>
            <person name="Berges H."/>
            <person name="Guyot R."/>
            <person name="Gouzy J."/>
            <person name="Peret B."/>
        </authorList>
    </citation>
    <scope>NUCLEOTIDE SEQUENCE [LARGE SCALE GENOMIC DNA]</scope>
    <source>
        <strain evidence="2">cv. Amiga</strain>
    </source>
</reference>
<comment type="caution">
    <text evidence="1">The sequence shown here is derived from an EMBL/GenBank/DDBJ whole genome shotgun (WGS) entry which is preliminary data.</text>
</comment>
<dbReference type="AlphaFoldDB" id="A0A6A4QMF2"/>
<proteinExistence type="predicted"/>
<evidence type="ECO:0000313" key="2">
    <source>
        <dbReference type="Proteomes" id="UP000447434"/>
    </source>
</evidence>
<protein>
    <submittedName>
        <fullName evidence="1">Uncharacterized protein</fullName>
    </submittedName>
</protein>
<sequence length="105" mass="12061">MKPENDPYREKTLQHLTSSIIKASPITSLSFFHYLPSLIIPLARALQSIHFLCQVFTKLLFPQPRSPHRFAIQSLQDLHLMNLNSQQNVESKPSVFCKGVNSRED</sequence>
<dbReference type="Proteomes" id="UP000447434">
    <property type="component" value="Chromosome 5"/>
</dbReference>
<organism evidence="1 2">
    <name type="scientific">Lupinus albus</name>
    <name type="common">White lupine</name>
    <name type="synonym">Lupinus termis</name>
    <dbReference type="NCBI Taxonomy" id="3870"/>
    <lineage>
        <taxon>Eukaryota</taxon>
        <taxon>Viridiplantae</taxon>
        <taxon>Streptophyta</taxon>
        <taxon>Embryophyta</taxon>
        <taxon>Tracheophyta</taxon>
        <taxon>Spermatophyta</taxon>
        <taxon>Magnoliopsida</taxon>
        <taxon>eudicotyledons</taxon>
        <taxon>Gunneridae</taxon>
        <taxon>Pentapetalae</taxon>
        <taxon>rosids</taxon>
        <taxon>fabids</taxon>
        <taxon>Fabales</taxon>
        <taxon>Fabaceae</taxon>
        <taxon>Papilionoideae</taxon>
        <taxon>50 kb inversion clade</taxon>
        <taxon>genistoids sensu lato</taxon>
        <taxon>core genistoids</taxon>
        <taxon>Genisteae</taxon>
        <taxon>Lupinus</taxon>
    </lineage>
</organism>
<keyword evidence="2" id="KW-1185">Reference proteome</keyword>
<dbReference type="EMBL" id="WOCE01000005">
    <property type="protein sequence ID" value="KAE9614637.1"/>
    <property type="molecule type" value="Genomic_DNA"/>
</dbReference>
<name>A0A6A4QMF2_LUPAL</name>